<dbReference type="InterPro" id="IPR038717">
    <property type="entry name" value="Tc1-like_DDE_dom"/>
</dbReference>
<proteinExistence type="predicted"/>
<dbReference type="AlphaFoldDB" id="A0A9D7I909"/>
<dbReference type="GO" id="GO:0003676">
    <property type="term" value="F:nucleic acid binding"/>
    <property type="evidence" value="ECO:0007669"/>
    <property type="project" value="InterPro"/>
</dbReference>
<organism evidence="3 4">
    <name type="scientific">Candidatus Propionivibrio dominans</name>
    <dbReference type="NCBI Taxonomy" id="2954373"/>
    <lineage>
        <taxon>Bacteria</taxon>
        <taxon>Pseudomonadati</taxon>
        <taxon>Pseudomonadota</taxon>
        <taxon>Betaproteobacteria</taxon>
        <taxon>Rhodocyclales</taxon>
        <taxon>Rhodocyclaceae</taxon>
        <taxon>Propionivibrio</taxon>
    </lineage>
</organism>
<name>A0A9D7I909_9RHOO</name>
<feature type="domain" description="Tc1-like transposase DDE" evidence="1">
    <location>
        <begin position="163"/>
        <end position="298"/>
    </location>
</feature>
<dbReference type="PANTHER" id="PTHR46564">
    <property type="entry name" value="TRANSPOSASE"/>
    <property type="match status" value="1"/>
</dbReference>
<dbReference type="InterPro" id="IPR025959">
    <property type="entry name" value="Winged_HTH_dom"/>
</dbReference>
<dbReference type="Pfam" id="PF13358">
    <property type="entry name" value="DDE_3"/>
    <property type="match status" value="1"/>
</dbReference>
<reference evidence="3" key="1">
    <citation type="submission" date="2020-10" db="EMBL/GenBank/DDBJ databases">
        <title>Connecting structure to function with the recovery of over 1000 high-quality activated sludge metagenome-assembled genomes encoding full-length rRNA genes using long-read sequencing.</title>
        <authorList>
            <person name="Singleton C.M."/>
            <person name="Petriglieri F."/>
            <person name="Kristensen J.M."/>
            <person name="Kirkegaard R.H."/>
            <person name="Michaelsen T.Y."/>
            <person name="Andersen M.H."/>
            <person name="Karst S.M."/>
            <person name="Dueholm M.S."/>
            <person name="Nielsen P.H."/>
            <person name="Albertsen M."/>
        </authorList>
    </citation>
    <scope>NUCLEOTIDE SEQUENCE</scope>
    <source>
        <strain evidence="3">EsbW_18-Q3-R4-48_MAXAC.044</strain>
    </source>
</reference>
<evidence type="ECO:0000259" key="1">
    <source>
        <dbReference type="Pfam" id="PF13358"/>
    </source>
</evidence>
<evidence type="ECO:0000259" key="2">
    <source>
        <dbReference type="Pfam" id="PF13592"/>
    </source>
</evidence>
<dbReference type="Pfam" id="PF13592">
    <property type="entry name" value="HTH_33"/>
    <property type="match status" value="1"/>
</dbReference>
<dbReference type="PANTHER" id="PTHR46564:SF1">
    <property type="entry name" value="TRANSPOSASE"/>
    <property type="match status" value="1"/>
</dbReference>
<accession>A0A9D7I909</accession>
<dbReference type="NCBIfam" id="NF033545">
    <property type="entry name" value="transpos_IS630"/>
    <property type="match status" value="1"/>
</dbReference>
<comment type="caution">
    <text evidence="3">The sequence shown here is derived from an EMBL/GenBank/DDBJ whole genome shotgun (WGS) entry which is preliminary data.</text>
</comment>
<protein>
    <submittedName>
        <fullName evidence="3">IS630 family transposase</fullName>
    </submittedName>
</protein>
<dbReference type="Pfam" id="PF13551">
    <property type="entry name" value="HTH_29"/>
    <property type="match status" value="1"/>
</dbReference>
<evidence type="ECO:0000313" key="4">
    <source>
        <dbReference type="Proteomes" id="UP000886602"/>
    </source>
</evidence>
<dbReference type="InterPro" id="IPR036397">
    <property type="entry name" value="RNaseH_sf"/>
</dbReference>
<evidence type="ECO:0000313" key="3">
    <source>
        <dbReference type="EMBL" id="MBK7423662.1"/>
    </source>
</evidence>
<feature type="domain" description="Winged helix-turn helix" evidence="2">
    <location>
        <begin position="91"/>
        <end position="147"/>
    </location>
</feature>
<gene>
    <name evidence="3" type="ORF">IPJ48_11490</name>
</gene>
<dbReference type="SUPFAM" id="SSF46689">
    <property type="entry name" value="Homeodomain-like"/>
    <property type="match status" value="1"/>
</dbReference>
<dbReference type="Proteomes" id="UP000886602">
    <property type="component" value="Unassembled WGS sequence"/>
</dbReference>
<sequence length="331" mass="37947">MAQKRLSEATKKRLKAGRMLLAGKGCADVATAVGVARQTVYTWKGLLDEGGIDALRAVPERGRPAQLDERQLAAVRATLLRSPTEHGFATELWTLKRVGAVIERLHGVRFGQTQIWRILGSLGFSPQKPEKRAIERNEDAVRHWKRRTWPRLKKKPQRDGRLIVFVDESGLSERPTRVRTWAPKGQTPIIQFHFNWTHVSVIAGITRTNCLFRLHEGSIKKEEIVEFLKALKAHLKQPLLVIWDGLRAHRSRLVREYLDRLDGHIQIAFLPPYAPDMNPVEYLWAWLKRHALANYCPNNLSELHTTARNKLKSAQKRPSIIAACWMQATLW</sequence>
<dbReference type="Gene3D" id="3.30.420.10">
    <property type="entry name" value="Ribonuclease H-like superfamily/Ribonuclease H"/>
    <property type="match status" value="1"/>
</dbReference>
<dbReference type="InterPro" id="IPR009057">
    <property type="entry name" value="Homeodomain-like_sf"/>
</dbReference>
<dbReference type="InterPro" id="IPR047655">
    <property type="entry name" value="Transpos_IS630-like"/>
</dbReference>
<dbReference type="EMBL" id="JADJNC010000016">
    <property type="protein sequence ID" value="MBK7423662.1"/>
    <property type="molecule type" value="Genomic_DNA"/>
</dbReference>